<dbReference type="KEGG" id="xbc:ELE36_07150"/>
<organism evidence="1 2">
    <name type="scientific">Pseudolysobacter antarcticus</name>
    <dbReference type="NCBI Taxonomy" id="2511995"/>
    <lineage>
        <taxon>Bacteria</taxon>
        <taxon>Pseudomonadati</taxon>
        <taxon>Pseudomonadota</taxon>
        <taxon>Gammaproteobacteria</taxon>
        <taxon>Lysobacterales</taxon>
        <taxon>Rhodanobacteraceae</taxon>
        <taxon>Pseudolysobacter</taxon>
    </lineage>
</organism>
<sequence>MSAIEFHVLFDPNQGRWLMEEDGHALAEFSTQQEAAEMSQTCCLATEETGADVHLIIHAMDGAVASDMIYGYGARR</sequence>
<reference evidence="1 2" key="1">
    <citation type="submission" date="2019-01" db="EMBL/GenBank/DDBJ databases">
        <title>Pseudolysobacter antarctica gen. nov., sp. nov., isolated from Fildes Peninsula, Antarctica.</title>
        <authorList>
            <person name="Wei Z."/>
            <person name="Peng F."/>
        </authorList>
    </citation>
    <scope>NUCLEOTIDE SEQUENCE [LARGE SCALE GENOMIC DNA]</scope>
    <source>
        <strain evidence="1 2">AQ6-296</strain>
    </source>
</reference>
<name>A0A411HI16_9GAMM</name>
<protein>
    <recommendedName>
        <fullName evidence="3">DUF2188 domain-containing protein</fullName>
    </recommendedName>
</protein>
<accession>A0A411HI16</accession>
<dbReference type="EMBL" id="CP035704">
    <property type="protein sequence ID" value="QBB70158.1"/>
    <property type="molecule type" value="Genomic_DNA"/>
</dbReference>
<dbReference type="RefSeq" id="WP_129832417.1">
    <property type="nucleotide sequence ID" value="NZ_CP035704.1"/>
</dbReference>
<evidence type="ECO:0008006" key="3">
    <source>
        <dbReference type="Google" id="ProtNLM"/>
    </source>
</evidence>
<dbReference type="AlphaFoldDB" id="A0A411HI16"/>
<dbReference type="Proteomes" id="UP000291562">
    <property type="component" value="Chromosome"/>
</dbReference>
<proteinExistence type="predicted"/>
<keyword evidence="2" id="KW-1185">Reference proteome</keyword>
<evidence type="ECO:0000313" key="1">
    <source>
        <dbReference type="EMBL" id="QBB70158.1"/>
    </source>
</evidence>
<gene>
    <name evidence="1" type="ORF">ELE36_07150</name>
</gene>
<evidence type="ECO:0000313" key="2">
    <source>
        <dbReference type="Proteomes" id="UP000291562"/>
    </source>
</evidence>